<evidence type="ECO:0000256" key="2">
    <source>
        <dbReference type="ARBA" id="ARBA00022797"/>
    </source>
</evidence>
<name>A0ABW4V8F2_9MICO</name>
<reference evidence="6" key="1">
    <citation type="journal article" date="2019" name="Int. J. Syst. Evol. Microbiol.">
        <title>The Global Catalogue of Microorganisms (GCM) 10K type strain sequencing project: providing services to taxonomists for standard genome sequencing and annotation.</title>
        <authorList>
            <consortium name="The Broad Institute Genomics Platform"/>
            <consortium name="The Broad Institute Genome Sequencing Center for Infectious Disease"/>
            <person name="Wu L."/>
            <person name="Ma J."/>
        </authorList>
    </citation>
    <scope>NUCLEOTIDE SEQUENCE [LARGE SCALE GENOMIC DNA]</scope>
    <source>
        <strain evidence="6">CCM 7043</strain>
    </source>
</reference>
<organism evidence="5 6">
    <name type="scientific">Promicromonospora aerolata</name>
    <dbReference type="NCBI Taxonomy" id="195749"/>
    <lineage>
        <taxon>Bacteria</taxon>
        <taxon>Bacillati</taxon>
        <taxon>Actinomycetota</taxon>
        <taxon>Actinomycetes</taxon>
        <taxon>Micrococcales</taxon>
        <taxon>Promicromonosporaceae</taxon>
        <taxon>Promicromonospora</taxon>
    </lineage>
</organism>
<feature type="domain" description="Epoxide hydrolase N-terminal" evidence="4">
    <location>
        <begin position="8"/>
        <end position="108"/>
    </location>
</feature>
<dbReference type="InterPro" id="IPR029058">
    <property type="entry name" value="AB_hydrolase_fold"/>
</dbReference>
<evidence type="ECO:0000256" key="1">
    <source>
        <dbReference type="ARBA" id="ARBA00010088"/>
    </source>
</evidence>
<dbReference type="EMBL" id="JBHUHF010000001">
    <property type="protein sequence ID" value="MFD2024927.1"/>
    <property type="molecule type" value="Genomic_DNA"/>
</dbReference>
<evidence type="ECO:0000313" key="6">
    <source>
        <dbReference type="Proteomes" id="UP001597338"/>
    </source>
</evidence>
<dbReference type="PIRSF" id="PIRSF001112">
    <property type="entry name" value="Epoxide_hydrolase"/>
    <property type="match status" value="1"/>
</dbReference>
<comment type="similarity">
    <text evidence="1">Belongs to the peptidase S33 family.</text>
</comment>
<keyword evidence="2" id="KW-0058">Aromatic hydrocarbons catabolism</keyword>
<dbReference type="Gene3D" id="3.40.50.1820">
    <property type="entry name" value="alpha/beta hydrolase"/>
    <property type="match status" value="1"/>
</dbReference>
<keyword evidence="6" id="KW-1185">Reference proteome</keyword>
<proteinExistence type="inferred from homology"/>
<dbReference type="RefSeq" id="WP_377196848.1">
    <property type="nucleotide sequence ID" value="NZ_JBHUHF010000001.1"/>
</dbReference>
<comment type="caution">
    <text evidence="5">The sequence shown here is derived from an EMBL/GenBank/DDBJ whole genome shotgun (WGS) entry which is preliminary data.</text>
</comment>
<dbReference type="Pfam" id="PF06441">
    <property type="entry name" value="EHN"/>
    <property type="match status" value="1"/>
</dbReference>
<protein>
    <submittedName>
        <fullName evidence="5">Epoxide hydrolase family protein</fullName>
        <ecNumber evidence="5">3.-.-.-</ecNumber>
    </submittedName>
</protein>
<dbReference type="EC" id="3.-.-.-" evidence="5"/>
<sequence length="374" mass="41796">MSKAHSEPRPFTVHVPDQVLTDLRDRLARSRIPDDSPRRPASGMTAAYLRELVDAWIGWNWRAREAWLNAHPQFLAEIGDVDLHFAYLRSEHADAPALLVLHGWPHTFALQLDFADLLPDFHVVVASLPGFGFSTPYAEGVMSEKRLAATMHSLMTDVLGHERYLTYGEDVTANVSDLIAARYPEHVAGIVATHAHFPTSEERTVLTDPAARAFFDELAAKHTVDGAYGHVQATRPDTLATALNDSPAGLLTWLTEKLVEWSDTPPGDPRAVERRISRDRILTEATIYWATQTIGSSFRPYYEGADQPDPIPPTSVPAAVLIQRHERSYPESLARRHYLDLRVFDRLEEGGHFTVGEVPAEMAARVREFARSLG</sequence>
<dbReference type="SUPFAM" id="SSF53474">
    <property type="entry name" value="alpha/beta-Hydrolases"/>
    <property type="match status" value="1"/>
</dbReference>
<dbReference type="GO" id="GO:0016787">
    <property type="term" value="F:hydrolase activity"/>
    <property type="evidence" value="ECO:0007669"/>
    <property type="project" value="UniProtKB-KW"/>
</dbReference>
<dbReference type="PANTHER" id="PTHR21661:SF35">
    <property type="entry name" value="EPOXIDE HYDROLASE"/>
    <property type="match status" value="1"/>
</dbReference>
<evidence type="ECO:0000259" key="4">
    <source>
        <dbReference type="Pfam" id="PF06441"/>
    </source>
</evidence>
<dbReference type="InterPro" id="IPR010497">
    <property type="entry name" value="Epoxide_hydro_N"/>
</dbReference>
<dbReference type="InterPro" id="IPR016292">
    <property type="entry name" value="Epoxide_hydrolase"/>
</dbReference>
<keyword evidence="3 5" id="KW-0378">Hydrolase</keyword>
<dbReference type="Proteomes" id="UP001597338">
    <property type="component" value="Unassembled WGS sequence"/>
</dbReference>
<gene>
    <name evidence="5" type="ORF">ACFSL2_05330</name>
</gene>
<evidence type="ECO:0000313" key="5">
    <source>
        <dbReference type="EMBL" id="MFD2024927.1"/>
    </source>
</evidence>
<dbReference type="PANTHER" id="PTHR21661">
    <property type="entry name" value="EPOXIDE HYDROLASE 1-RELATED"/>
    <property type="match status" value="1"/>
</dbReference>
<accession>A0ABW4V8F2</accession>
<evidence type="ECO:0000256" key="3">
    <source>
        <dbReference type="ARBA" id="ARBA00022801"/>
    </source>
</evidence>